<comment type="similarity">
    <text evidence="2 4">Belongs to the acetyltransferase family. GNA1 subfamily.</text>
</comment>
<evidence type="ECO:0000313" key="7">
    <source>
        <dbReference type="Proteomes" id="UP000030746"/>
    </source>
</evidence>
<dbReference type="AlphaFoldDB" id="V4B605"/>
<dbReference type="EC" id="2.3.1.4" evidence="4"/>
<keyword evidence="4" id="KW-0808">Transferase</keyword>
<keyword evidence="4" id="KW-0012">Acyltransferase</keyword>
<evidence type="ECO:0000256" key="4">
    <source>
        <dbReference type="RuleBase" id="RU365086"/>
    </source>
</evidence>
<dbReference type="STRING" id="225164.V4B605"/>
<feature type="domain" description="N-acetyltransferase" evidence="5">
    <location>
        <begin position="47"/>
        <end position="193"/>
    </location>
</feature>
<dbReference type="InterPro" id="IPR016181">
    <property type="entry name" value="Acyl_CoA_acyltransferase"/>
</dbReference>
<dbReference type="CTD" id="20246366"/>
<dbReference type="OMA" id="FRKCENQ"/>
<keyword evidence="7" id="KW-1185">Reference proteome</keyword>
<evidence type="ECO:0000256" key="2">
    <source>
        <dbReference type="ARBA" id="ARBA00006048"/>
    </source>
</evidence>
<dbReference type="PROSITE" id="PS51186">
    <property type="entry name" value="GNAT"/>
    <property type="match status" value="1"/>
</dbReference>
<dbReference type="EMBL" id="KB200129">
    <property type="protein sequence ID" value="ESP02946.1"/>
    <property type="molecule type" value="Genomic_DNA"/>
</dbReference>
<evidence type="ECO:0000256" key="1">
    <source>
        <dbReference type="ARBA" id="ARBA00004832"/>
    </source>
</evidence>
<dbReference type="GO" id="GO:0006048">
    <property type="term" value="P:UDP-N-acetylglucosamine biosynthetic process"/>
    <property type="evidence" value="ECO:0007669"/>
    <property type="project" value="UniProtKB-UniRule"/>
</dbReference>
<organism evidence="6 7">
    <name type="scientific">Lottia gigantea</name>
    <name type="common">Giant owl limpet</name>
    <dbReference type="NCBI Taxonomy" id="225164"/>
    <lineage>
        <taxon>Eukaryota</taxon>
        <taxon>Metazoa</taxon>
        <taxon>Spiralia</taxon>
        <taxon>Lophotrochozoa</taxon>
        <taxon>Mollusca</taxon>
        <taxon>Gastropoda</taxon>
        <taxon>Patellogastropoda</taxon>
        <taxon>Lottioidea</taxon>
        <taxon>Lottiidae</taxon>
        <taxon>Lottia</taxon>
    </lineage>
</organism>
<dbReference type="PANTHER" id="PTHR13355:SF11">
    <property type="entry name" value="GLUCOSAMINE 6-PHOSPHATE N-ACETYLTRANSFERASE"/>
    <property type="match status" value="1"/>
</dbReference>
<dbReference type="HOGENOM" id="CLU_072095_1_0_1"/>
<dbReference type="UniPathway" id="UPA00113">
    <property type="reaction ID" value="UER00529"/>
</dbReference>
<proteinExistence type="inferred from homology"/>
<dbReference type="OrthoDB" id="10039976at2759"/>
<dbReference type="SUPFAM" id="SSF55729">
    <property type="entry name" value="Acyl-CoA N-acyltransferases (Nat)"/>
    <property type="match status" value="1"/>
</dbReference>
<evidence type="ECO:0000256" key="3">
    <source>
        <dbReference type="ARBA" id="ARBA00048964"/>
    </source>
</evidence>
<dbReference type="InterPro" id="IPR039143">
    <property type="entry name" value="GNPNAT1-like"/>
</dbReference>
<comment type="catalytic activity">
    <reaction evidence="3 4">
        <text>D-glucosamine 6-phosphate + acetyl-CoA = N-acetyl-D-glucosamine 6-phosphate + CoA + H(+)</text>
        <dbReference type="Rhea" id="RHEA:10292"/>
        <dbReference type="ChEBI" id="CHEBI:15378"/>
        <dbReference type="ChEBI" id="CHEBI:57287"/>
        <dbReference type="ChEBI" id="CHEBI:57288"/>
        <dbReference type="ChEBI" id="CHEBI:57513"/>
        <dbReference type="ChEBI" id="CHEBI:58725"/>
        <dbReference type="EC" id="2.3.1.4"/>
    </reaction>
</comment>
<comment type="pathway">
    <text evidence="1 4">Nucleotide-sugar biosynthesis; UDP-N-acetyl-alpha-D-glucosamine biosynthesis; N-acetyl-alpha-D-glucosamine 1-phosphate from alpha-D-glucosamine 6-phosphate (route I): step 1/2.</text>
</comment>
<dbReference type="GO" id="GO:0004343">
    <property type="term" value="F:glucosamine 6-phosphate N-acetyltransferase activity"/>
    <property type="evidence" value="ECO:0007669"/>
    <property type="project" value="UniProtKB-UniRule"/>
</dbReference>
<dbReference type="Gene3D" id="3.40.630.30">
    <property type="match status" value="1"/>
</dbReference>
<dbReference type="Pfam" id="PF00583">
    <property type="entry name" value="Acetyltransf_1"/>
    <property type="match status" value="1"/>
</dbReference>
<dbReference type="KEGG" id="lgi:LOTGIDRAFT_212480"/>
<sequence>MSVSHGIVEKRGDTPIYNSTILDSVDFNRHRASFNPPITPDNLGEEFVMRPLCLEDFERGYMELLDEHVPNGLINKEEFTERFNKMKKAGDIHLITVIEDVTTNKTIASATLVNELKFLMKATSRGRIEDVVVSKPYRGKQFGKILLETLTLLAEKLGCYESSLECEQKNITYYSKFGYQVEPNDQYMTLRFK</sequence>
<accession>V4B605</accession>
<dbReference type="InterPro" id="IPR000182">
    <property type="entry name" value="GNAT_dom"/>
</dbReference>
<dbReference type="PANTHER" id="PTHR13355">
    <property type="entry name" value="GLUCOSAMINE 6-PHOSPHATE N-ACETYLTRANSFERASE"/>
    <property type="match status" value="1"/>
</dbReference>
<reference evidence="6 7" key="1">
    <citation type="journal article" date="2013" name="Nature">
        <title>Insights into bilaterian evolution from three spiralian genomes.</title>
        <authorList>
            <person name="Simakov O."/>
            <person name="Marletaz F."/>
            <person name="Cho S.J."/>
            <person name="Edsinger-Gonzales E."/>
            <person name="Havlak P."/>
            <person name="Hellsten U."/>
            <person name="Kuo D.H."/>
            <person name="Larsson T."/>
            <person name="Lv J."/>
            <person name="Arendt D."/>
            <person name="Savage R."/>
            <person name="Osoegawa K."/>
            <person name="de Jong P."/>
            <person name="Grimwood J."/>
            <person name="Chapman J.A."/>
            <person name="Shapiro H."/>
            <person name="Aerts A."/>
            <person name="Otillar R.P."/>
            <person name="Terry A.Y."/>
            <person name="Boore J.L."/>
            <person name="Grigoriev I.V."/>
            <person name="Lindberg D.R."/>
            <person name="Seaver E.C."/>
            <person name="Weisblat D.A."/>
            <person name="Putnam N.H."/>
            <person name="Rokhsar D.S."/>
        </authorList>
    </citation>
    <scope>NUCLEOTIDE SEQUENCE [LARGE SCALE GENOMIC DNA]</scope>
</reference>
<dbReference type="GeneID" id="20246366"/>
<dbReference type="Proteomes" id="UP000030746">
    <property type="component" value="Unassembled WGS sequence"/>
</dbReference>
<name>V4B605_LOTGI</name>
<evidence type="ECO:0000259" key="5">
    <source>
        <dbReference type="PROSITE" id="PS51186"/>
    </source>
</evidence>
<dbReference type="RefSeq" id="XP_009046416.1">
    <property type="nucleotide sequence ID" value="XM_009048168.1"/>
</dbReference>
<gene>
    <name evidence="6" type="ORF">LOTGIDRAFT_212480</name>
</gene>
<evidence type="ECO:0000313" key="6">
    <source>
        <dbReference type="EMBL" id="ESP02946.1"/>
    </source>
</evidence>
<protein>
    <recommendedName>
        <fullName evidence="4">Glucosamine 6-phosphate N-acetyltransferase</fullName>
        <ecNumber evidence="4">2.3.1.4</ecNumber>
    </recommendedName>
</protein>